<evidence type="ECO:0000313" key="4">
    <source>
        <dbReference type="Proteomes" id="UP000683417"/>
    </source>
</evidence>
<dbReference type="EMBL" id="CAJHIT010000003">
    <property type="protein sequence ID" value="CAD6500215.1"/>
    <property type="molecule type" value="Genomic_DNA"/>
</dbReference>
<feature type="compositionally biased region" description="Basic residues" evidence="2">
    <location>
        <begin position="1"/>
        <end position="15"/>
    </location>
</feature>
<gene>
    <name evidence="3" type="ORF">BGTH12_LOCUS1573</name>
</gene>
<proteinExistence type="predicted"/>
<feature type="region of interest" description="Disordered" evidence="2">
    <location>
        <begin position="1"/>
        <end position="23"/>
    </location>
</feature>
<feature type="coiled-coil region" evidence="1">
    <location>
        <begin position="778"/>
        <end position="812"/>
    </location>
</feature>
<sequence length="932" mass="102848">MAKKPGRKAKVAKAKKAADVVPSHTEIGSEDLQNHHIEVPVQNLQCNINVPITESQPQGLPCELSSMAINSQENFNSINPDQISNTDAENQMKITDHANVLSLKVENPLAKNGIETEIKDRQEMGVGDRDTLQNAPNITTNDGQAISGARTELSTPLCKLEDLYSERVTSKYVNLESVKDMNTEVQKINHSVNLSLQNPGLPAASPRVSSNISGGRIENLMVETAYISLQNEDSQFSAPLSTEVKGLPADDMNEFNKVSTSNNEASHPSKSQTSEEILLEAQRIEILQSANNLDEVATKDKHKSSHIFQEDNNILDSRVKVEDRRKHNENSSPESTAPELDAQCYSYPSTEILKVENFPTFPKDFSTPNIDCTHNLAEKVSQAIWTESKEIAKMVTKEAVSQAYNSHGSGDLFDFPKHLLESASAELTCSATNLVEYMKKSHEPMKESIKETAVGNESNSTPHSSKSNITDQGQEGDSGKKQDSRETPVRNTLKISPDISSLISENVMNALEPDKIPNQSMGTGLDELTPQAKLNVKDDIKLSDEPNELRPKITSKIRLTSHSLLPYAERDNSDSETCHFNSFVDDDEPINPRMPTTAHRAQDDVLGEKYTSKKNFDQTASCLTEDTKLVPSVNGIGIIEDCTCEVPKAQEPVEETNFKNVAPDDNNCSSYQIETGLGTMASRILQTDYAPNVSETEPKDADYERHNPKGVVRSGLTKFMAGNSMQIDEAHNQNKIPTTLSCSVSKDQVPESRIKETTTILTESKIQAVEQAPDMELVTMSKQSLDELHQRLNDMQKEIQNLTAVITSQSSNTNSMEASLVVSAPDQLYQSTPETTSNSTSDKATTVEIESANETKILSPTKRNGIWDMFWPFSNASSENRIKSISGTRNTSQSMLSQQVDRNRTNCLASPPVKYKVIGRVGAKHDRPINPR</sequence>
<dbReference type="AlphaFoldDB" id="A0A9W4CWR0"/>
<evidence type="ECO:0000256" key="2">
    <source>
        <dbReference type="SAM" id="MobiDB-lite"/>
    </source>
</evidence>
<protein>
    <submittedName>
        <fullName evidence="3">BgTH12-07398</fullName>
    </submittedName>
</protein>
<reference evidence="3" key="1">
    <citation type="submission" date="2020-10" db="EMBL/GenBank/DDBJ databases">
        <authorList>
            <person name="Muller C M."/>
        </authorList>
    </citation>
    <scope>NUCLEOTIDE SEQUENCE</scope>
    <source>
        <strain evidence="3">THUN-12</strain>
    </source>
</reference>
<evidence type="ECO:0000256" key="1">
    <source>
        <dbReference type="SAM" id="Coils"/>
    </source>
</evidence>
<feature type="compositionally biased region" description="Polar residues" evidence="2">
    <location>
        <begin position="306"/>
        <end position="315"/>
    </location>
</feature>
<name>A0A9W4CWR0_BLUGR</name>
<feature type="compositionally biased region" description="Basic and acidic residues" evidence="2">
    <location>
        <begin position="317"/>
        <end position="329"/>
    </location>
</feature>
<organism evidence="3 4">
    <name type="scientific">Blumeria graminis f. sp. triticale</name>
    <dbReference type="NCBI Taxonomy" id="1689686"/>
    <lineage>
        <taxon>Eukaryota</taxon>
        <taxon>Fungi</taxon>
        <taxon>Dikarya</taxon>
        <taxon>Ascomycota</taxon>
        <taxon>Pezizomycotina</taxon>
        <taxon>Leotiomycetes</taxon>
        <taxon>Erysiphales</taxon>
        <taxon>Erysiphaceae</taxon>
        <taxon>Blumeria</taxon>
    </lineage>
</organism>
<comment type="caution">
    <text evidence="3">The sequence shown here is derived from an EMBL/GenBank/DDBJ whole genome shotgun (WGS) entry which is preliminary data.</text>
</comment>
<dbReference type="Proteomes" id="UP000683417">
    <property type="component" value="Unassembled WGS sequence"/>
</dbReference>
<feature type="compositionally biased region" description="Polar residues" evidence="2">
    <location>
        <begin position="455"/>
        <end position="475"/>
    </location>
</feature>
<keyword evidence="1" id="KW-0175">Coiled coil</keyword>
<evidence type="ECO:0000313" key="3">
    <source>
        <dbReference type="EMBL" id="CAD6500215.1"/>
    </source>
</evidence>
<feature type="region of interest" description="Disordered" evidence="2">
    <location>
        <begin position="443"/>
        <end position="496"/>
    </location>
</feature>
<feature type="region of interest" description="Disordered" evidence="2">
    <location>
        <begin position="297"/>
        <end position="339"/>
    </location>
</feature>
<accession>A0A9W4CWR0</accession>
<feature type="compositionally biased region" description="Basic and acidic residues" evidence="2">
    <location>
        <begin position="477"/>
        <end position="488"/>
    </location>
</feature>